<dbReference type="PANTHER" id="PTHR30003">
    <property type="entry name" value="L-LACTATE PERMEASE"/>
    <property type="match status" value="1"/>
</dbReference>
<evidence type="ECO:0000256" key="8">
    <source>
        <dbReference type="RuleBase" id="RU365092"/>
    </source>
</evidence>
<feature type="transmembrane region" description="Helical" evidence="8">
    <location>
        <begin position="300"/>
        <end position="328"/>
    </location>
</feature>
<evidence type="ECO:0000256" key="4">
    <source>
        <dbReference type="ARBA" id="ARBA00022475"/>
    </source>
</evidence>
<feature type="transmembrane region" description="Helical" evidence="8">
    <location>
        <begin position="185"/>
        <end position="205"/>
    </location>
</feature>
<evidence type="ECO:0000256" key="5">
    <source>
        <dbReference type="ARBA" id="ARBA00022692"/>
    </source>
</evidence>
<evidence type="ECO:0000256" key="7">
    <source>
        <dbReference type="ARBA" id="ARBA00023136"/>
    </source>
</evidence>
<feature type="transmembrane region" description="Helical" evidence="8">
    <location>
        <begin position="340"/>
        <end position="360"/>
    </location>
</feature>
<keyword evidence="3 8" id="KW-0813">Transport</keyword>
<feature type="transmembrane region" description="Helical" evidence="8">
    <location>
        <begin position="108"/>
        <end position="130"/>
    </location>
</feature>
<dbReference type="AlphaFoldDB" id="A0A4Y6PML9"/>
<feature type="transmembrane region" description="Helical" evidence="8">
    <location>
        <begin position="6"/>
        <end position="23"/>
    </location>
</feature>
<dbReference type="GO" id="GO:0005886">
    <property type="term" value="C:plasma membrane"/>
    <property type="evidence" value="ECO:0007669"/>
    <property type="project" value="UniProtKB-SubCell"/>
</dbReference>
<keyword evidence="4 8" id="KW-1003">Cell membrane</keyword>
<keyword evidence="6 8" id="KW-1133">Transmembrane helix</keyword>
<dbReference type="RefSeq" id="WP_141195997.1">
    <property type="nucleotide sequence ID" value="NZ_CP041186.1"/>
</dbReference>
<comment type="function">
    <text evidence="8">Uptake of L-lactate across the membrane. Can also transport D-lactate and glycolate.</text>
</comment>
<dbReference type="GO" id="GO:0015295">
    <property type="term" value="F:solute:proton symporter activity"/>
    <property type="evidence" value="ECO:0007669"/>
    <property type="project" value="TreeGrafter"/>
</dbReference>
<dbReference type="Proteomes" id="UP000315995">
    <property type="component" value="Chromosome"/>
</dbReference>
<feature type="transmembrane region" description="Helical" evidence="8">
    <location>
        <begin position="225"/>
        <end position="244"/>
    </location>
</feature>
<reference evidence="9 10" key="1">
    <citation type="submission" date="2019-06" db="EMBL/GenBank/DDBJ databases">
        <title>Persicimonas caeni gen. nov., sp. nov., a predatory bacterium isolated from solar saltern.</title>
        <authorList>
            <person name="Wang S."/>
        </authorList>
    </citation>
    <scope>NUCLEOTIDE SEQUENCE [LARGE SCALE GENOMIC DNA]</scope>
    <source>
        <strain evidence="9 10">YN101</strain>
    </source>
</reference>
<keyword evidence="10" id="KW-1185">Reference proteome</keyword>
<comment type="subcellular location">
    <subcellularLocation>
        <location evidence="1 8">Cell membrane</location>
        <topology evidence="1 8">Multi-pass membrane protein</topology>
    </subcellularLocation>
</comment>
<protein>
    <recommendedName>
        <fullName evidence="8">L-lactate permease</fullName>
    </recommendedName>
</protein>
<feature type="transmembrane region" description="Helical" evidence="8">
    <location>
        <begin position="397"/>
        <end position="414"/>
    </location>
</feature>
<dbReference type="OrthoDB" id="9761056at2"/>
<dbReference type="EMBL" id="CP041186">
    <property type="protein sequence ID" value="QDG49500.1"/>
    <property type="molecule type" value="Genomic_DNA"/>
</dbReference>
<feature type="transmembrane region" description="Helical" evidence="8">
    <location>
        <begin position="150"/>
        <end position="173"/>
    </location>
</feature>
<feature type="transmembrane region" description="Helical" evidence="8">
    <location>
        <begin position="500"/>
        <end position="517"/>
    </location>
</feature>
<evidence type="ECO:0000256" key="3">
    <source>
        <dbReference type="ARBA" id="ARBA00022448"/>
    </source>
</evidence>
<feature type="transmembrane region" description="Helical" evidence="8">
    <location>
        <begin position="372"/>
        <end position="390"/>
    </location>
</feature>
<dbReference type="GO" id="GO:0015129">
    <property type="term" value="F:lactate transmembrane transporter activity"/>
    <property type="evidence" value="ECO:0007669"/>
    <property type="project" value="UniProtKB-UniRule"/>
</dbReference>
<evidence type="ECO:0000313" key="10">
    <source>
        <dbReference type="Proteomes" id="UP000315995"/>
    </source>
</evidence>
<keyword evidence="5 8" id="KW-0812">Transmembrane</keyword>
<dbReference type="InterPro" id="IPR003804">
    <property type="entry name" value="Lactate_perm"/>
</dbReference>
<accession>A0A4Y6PML9</accession>
<organism evidence="9 10">
    <name type="scientific">Persicimonas caeni</name>
    <dbReference type="NCBI Taxonomy" id="2292766"/>
    <lineage>
        <taxon>Bacteria</taxon>
        <taxon>Deltaproteobacteria</taxon>
        <taxon>Bradymonadales</taxon>
        <taxon>Bradymonadaceae</taxon>
        <taxon>Persicimonas</taxon>
    </lineage>
</organism>
<evidence type="ECO:0000313" key="9">
    <source>
        <dbReference type="EMBL" id="QDG49500.1"/>
    </source>
</evidence>
<dbReference type="Pfam" id="PF02652">
    <property type="entry name" value="Lactate_perm"/>
    <property type="match status" value="1"/>
</dbReference>
<sequence length="518" mass="53709">MNFLDALLAALPILVVLALMVFAKRSAALAGAFGLLTSVVLAATYFDPGTAAAPGLVRPLVGAGAEAAFTAGTILWIIFGALCIYQLQQKTHALEQLRSALSSLSDDPRIVVILVAWFFALFSEGAAGFGTAVALSAPFLVGFGFRPADAVVITMLGHGIGVSFGAVGIPTLAQAELVPFDGDAISVPTATFHALIGWVMLVAMLRVATGDDEPSESDTDPKPHIWRWAAVAAACYLVPMYVIARFVGPELPTLGGSLAGGLLFVGLYRWFGGKKEAEQGNEMDAAKMETGTVLRAAAPYLAVIALVLLTRLVAPIADTLGAVTWSWSLWERFEGSMQPILHPGTILIAGFLIGAVAQRATVEEVKDSTLEALRQLLPVALALGAMLGLSRVMAHSGMIEALAAFTAVAAGSAWPFFSPWVGMLGTFVTGSATASNILFSEFQLSTTTRLSMPALTLLGTQNVGAAVGSIVAPSKIIAGGATVGIAGEEGSILRRLIGPAALYIGLTGIMALVAVYLL</sequence>
<name>A0A4Y6PML9_PERCE</name>
<feature type="transmembrane region" description="Helical" evidence="8">
    <location>
        <begin position="251"/>
        <end position="271"/>
    </location>
</feature>
<comment type="similarity">
    <text evidence="2 8">Belongs to the lactate permease family.</text>
</comment>
<dbReference type="PANTHER" id="PTHR30003:SF0">
    <property type="entry name" value="GLYCOLATE PERMEASE GLCA-RELATED"/>
    <property type="match status" value="1"/>
</dbReference>
<evidence type="ECO:0000256" key="1">
    <source>
        <dbReference type="ARBA" id="ARBA00004651"/>
    </source>
</evidence>
<feature type="transmembrane region" description="Helical" evidence="8">
    <location>
        <begin position="28"/>
        <end position="47"/>
    </location>
</feature>
<keyword evidence="7 8" id="KW-0472">Membrane</keyword>
<gene>
    <name evidence="9" type="ORF">FIV42_01725</name>
</gene>
<proteinExistence type="inferred from homology"/>
<evidence type="ECO:0000256" key="6">
    <source>
        <dbReference type="ARBA" id="ARBA00022989"/>
    </source>
</evidence>
<evidence type="ECO:0000256" key="2">
    <source>
        <dbReference type="ARBA" id="ARBA00010100"/>
    </source>
</evidence>
<feature type="transmembrane region" description="Helical" evidence="8">
    <location>
        <begin position="67"/>
        <end position="87"/>
    </location>
</feature>
<accession>A0A5B8XZL6</accession>